<dbReference type="InterPro" id="IPR001638">
    <property type="entry name" value="Solute-binding_3/MltF_N"/>
</dbReference>
<dbReference type="PANTHER" id="PTHR35936:SF19">
    <property type="entry name" value="AMINO-ACID-BINDING PROTEIN YXEM-RELATED"/>
    <property type="match status" value="1"/>
</dbReference>
<sequence length="278" mass="30313">MKKKIIAFVLALTLVSVAGLAAGCGSKNSDPLADGVLKIGTNAEYTPMEYKNKDNKLVGFDIDFGNALAKELSTKDKKIKASWKDTSFDGIFNGLNSGQYDCIIAGVSNTSKRQKSFAMSDSYLGNGIVIVSRTNGTQASKAEQLNGQKVGLQLETTADYAAKAMKKKGNTMNLKEFDSMVDAFTALESGQIDYIMTDKPVADFYTSKKPSIYKVSSDVLSNEPIAVVCRKNDKELRDKINTAIKDMKKDGTFGKLTKKWFGEDLTNAKIDDVIKTID</sequence>
<dbReference type="PROSITE" id="PS51257">
    <property type="entry name" value="PROKAR_LIPOPROTEIN"/>
    <property type="match status" value="1"/>
</dbReference>
<evidence type="ECO:0000313" key="8">
    <source>
        <dbReference type="Proteomes" id="UP000461754"/>
    </source>
</evidence>
<evidence type="ECO:0000313" key="7">
    <source>
        <dbReference type="EMBL" id="MSS20378.1"/>
    </source>
</evidence>
<evidence type="ECO:0000256" key="2">
    <source>
        <dbReference type="ARBA" id="ARBA00010333"/>
    </source>
</evidence>
<dbReference type="AlphaFoldDB" id="A0A7X2TB26"/>
<keyword evidence="8" id="KW-1185">Reference proteome</keyword>
<feature type="signal peptide" evidence="5">
    <location>
        <begin position="1"/>
        <end position="21"/>
    </location>
</feature>
<dbReference type="SMART" id="SM00062">
    <property type="entry name" value="PBPb"/>
    <property type="match status" value="1"/>
</dbReference>
<dbReference type="Pfam" id="PF00497">
    <property type="entry name" value="SBP_bac_3"/>
    <property type="match status" value="1"/>
</dbReference>
<dbReference type="SUPFAM" id="SSF53850">
    <property type="entry name" value="Periplasmic binding protein-like II"/>
    <property type="match status" value="1"/>
</dbReference>
<feature type="chain" id="PRO_5031552025" evidence="5">
    <location>
        <begin position="22"/>
        <end position="278"/>
    </location>
</feature>
<comment type="similarity">
    <text evidence="2 4">Belongs to the bacterial solute-binding protein 3 family.</text>
</comment>
<dbReference type="EMBL" id="VUMO01000011">
    <property type="protein sequence ID" value="MSS20378.1"/>
    <property type="molecule type" value="Genomic_DNA"/>
</dbReference>
<evidence type="ECO:0000256" key="1">
    <source>
        <dbReference type="ARBA" id="ARBA00004196"/>
    </source>
</evidence>
<dbReference type="PROSITE" id="PS01039">
    <property type="entry name" value="SBP_BACTERIAL_3"/>
    <property type="match status" value="1"/>
</dbReference>
<dbReference type="PANTHER" id="PTHR35936">
    <property type="entry name" value="MEMBRANE-BOUND LYTIC MUREIN TRANSGLYCOSYLASE F"/>
    <property type="match status" value="1"/>
</dbReference>
<evidence type="ECO:0000256" key="5">
    <source>
        <dbReference type="SAM" id="SignalP"/>
    </source>
</evidence>
<reference evidence="7 8" key="1">
    <citation type="submission" date="2019-08" db="EMBL/GenBank/DDBJ databases">
        <title>In-depth cultivation of the pig gut microbiome towards novel bacterial diversity and tailored functional studies.</title>
        <authorList>
            <person name="Wylensek D."/>
            <person name="Hitch T.C.A."/>
            <person name="Clavel T."/>
        </authorList>
    </citation>
    <scope>NUCLEOTIDE SEQUENCE [LARGE SCALE GENOMIC DNA]</scope>
    <source>
        <strain evidence="7 8">RF-744-FAT-4</strain>
    </source>
</reference>
<dbReference type="RefSeq" id="WP_154576751.1">
    <property type="nucleotide sequence ID" value="NZ_VUMO01000011.1"/>
</dbReference>
<comment type="subcellular location">
    <subcellularLocation>
        <location evidence="1">Cell envelope</location>
    </subcellularLocation>
</comment>
<dbReference type="Proteomes" id="UP000461754">
    <property type="component" value="Unassembled WGS sequence"/>
</dbReference>
<accession>A0A7X2TB26</accession>
<comment type="caution">
    <text evidence="7">The sequence shown here is derived from an EMBL/GenBank/DDBJ whole genome shotgun (WGS) entry which is preliminary data.</text>
</comment>
<name>A0A7X2TB26_9FIRM</name>
<evidence type="ECO:0000259" key="6">
    <source>
        <dbReference type="SMART" id="SM00062"/>
    </source>
</evidence>
<dbReference type="CDD" id="cd13530">
    <property type="entry name" value="PBP2_peptides_like"/>
    <property type="match status" value="1"/>
</dbReference>
<dbReference type="InterPro" id="IPR018313">
    <property type="entry name" value="SBP_3_CS"/>
</dbReference>
<evidence type="ECO:0000256" key="4">
    <source>
        <dbReference type="RuleBase" id="RU003744"/>
    </source>
</evidence>
<keyword evidence="3 5" id="KW-0732">Signal</keyword>
<feature type="domain" description="Solute-binding protein family 3/N-terminal" evidence="6">
    <location>
        <begin position="36"/>
        <end position="264"/>
    </location>
</feature>
<proteinExistence type="inferred from homology"/>
<gene>
    <name evidence="7" type="ORF">FYJ52_08210</name>
</gene>
<dbReference type="GO" id="GO:0030313">
    <property type="term" value="C:cell envelope"/>
    <property type="evidence" value="ECO:0007669"/>
    <property type="project" value="UniProtKB-SubCell"/>
</dbReference>
<organism evidence="7 8">
    <name type="scientific">Pseudoramibacter porci</name>
    <dbReference type="NCBI Taxonomy" id="2606631"/>
    <lineage>
        <taxon>Bacteria</taxon>
        <taxon>Bacillati</taxon>
        <taxon>Bacillota</taxon>
        <taxon>Clostridia</taxon>
        <taxon>Eubacteriales</taxon>
        <taxon>Eubacteriaceae</taxon>
        <taxon>Pseudoramibacter</taxon>
    </lineage>
</organism>
<dbReference type="Gene3D" id="3.40.190.10">
    <property type="entry name" value="Periplasmic binding protein-like II"/>
    <property type="match status" value="2"/>
</dbReference>
<evidence type="ECO:0000256" key="3">
    <source>
        <dbReference type="ARBA" id="ARBA00022729"/>
    </source>
</evidence>
<protein>
    <submittedName>
        <fullName evidence="7">Amino acid ABC transporter substrate-binding protein</fullName>
    </submittedName>
</protein>